<dbReference type="AlphaFoldDB" id="A0A9Q6PTF3"/>
<name>A0A9Q6PTF3_PISSA</name>
<dbReference type="PANTHER" id="PTHR27001">
    <property type="entry name" value="OS01G0253100 PROTEIN"/>
    <property type="match status" value="1"/>
</dbReference>
<proteinExistence type="predicted"/>
<evidence type="ECO:0000256" key="1">
    <source>
        <dbReference type="ARBA" id="ARBA00022741"/>
    </source>
</evidence>
<dbReference type="GO" id="GO:0004672">
    <property type="term" value="F:protein kinase activity"/>
    <property type="evidence" value="ECO:0007669"/>
    <property type="project" value="InterPro"/>
</dbReference>
<dbReference type="SUPFAM" id="SSF56112">
    <property type="entry name" value="Protein kinase-like (PK-like)"/>
    <property type="match status" value="1"/>
</dbReference>
<accession>A0A9Q6PTF3</accession>
<dbReference type="InterPro" id="IPR008271">
    <property type="entry name" value="Ser/Thr_kinase_AS"/>
</dbReference>
<gene>
    <name evidence="3" type="ORF">Psal009_02966</name>
</gene>
<dbReference type="GO" id="GO:0005886">
    <property type="term" value="C:plasma membrane"/>
    <property type="evidence" value="ECO:0007669"/>
    <property type="project" value="TreeGrafter"/>
</dbReference>
<dbReference type="Pfam" id="PF00069">
    <property type="entry name" value="Pkinase"/>
    <property type="match status" value="1"/>
</dbReference>
<dbReference type="RefSeq" id="WP_054300492.1">
    <property type="nucleotide sequence ID" value="NZ_CP012413.1"/>
</dbReference>
<dbReference type="InterPro" id="IPR011009">
    <property type="entry name" value="Kinase-like_dom_sf"/>
</dbReference>
<keyword evidence="2" id="KW-0067">ATP-binding</keyword>
<dbReference type="PANTHER" id="PTHR27001:SF931">
    <property type="entry name" value="OS11G0664100 PROTEIN"/>
    <property type="match status" value="1"/>
</dbReference>
<dbReference type="Gene3D" id="1.10.510.10">
    <property type="entry name" value="Transferase(Phosphotransferase) domain 1"/>
    <property type="match status" value="1"/>
</dbReference>
<evidence type="ECO:0000256" key="2">
    <source>
        <dbReference type="ARBA" id="ARBA00022840"/>
    </source>
</evidence>
<dbReference type="EMBL" id="CP038908">
    <property type="protein sequence ID" value="QGO07029.1"/>
    <property type="molecule type" value="Genomic_DNA"/>
</dbReference>
<organism evidence="3 4">
    <name type="scientific">Piscirickettsia salmonis</name>
    <dbReference type="NCBI Taxonomy" id="1238"/>
    <lineage>
        <taxon>Bacteria</taxon>
        <taxon>Pseudomonadati</taxon>
        <taxon>Pseudomonadota</taxon>
        <taxon>Gammaproteobacteria</taxon>
        <taxon>Thiotrichales</taxon>
        <taxon>Piscirickettsiaceae</taxon>
        <taxon>Piscirickettsia</taxon>
    </lineage>
</organism>
<evidence type="ECO:0000313" key="3">
    <source>
        <dbReference type="EMBL" id="QGO07029.1"/>
    </source>
</evidence>
<keyword evidence="1" id="KW-0547">Nucleotide-binding</keyword>
<reference evidence="3 4" key="1">
    <citation type="submission" date="2019-04" db="EMBL/GenBank/DDBJ databases">
        <title>Complete genome sequencing of Piscirickettsia salmonis strain Psal-009.</title>
        <authorList>
            <person name="Schober I."/>
            <person name="Bunk B."/>
            <person name="Sproer C."/>
            <person name="Carril G.P."/>
            <person name="Riedel T."/>
            <person name="Flores-Herrera P.A."/>
            <person name="Nourdin-Galindo G."/>
            <person name="Marshall S.H."/>
            <person name="Overmann J."/>
        </authorList>
    </citation>
    <scope>NUCLEOTIDE SEQUENCE [LARGE SCALE GENOMIC DNA]</scope>
    <source>
        <strain evidence="3 4">Psal-009</strain>
    </source>
</reference>
<dbReference type="InterPro" id="IPR000719">
    <property type="entry name" value="Prot_kinase_dom"/>
</dbReference>
<dbReference type="PROSITE" id="PS00108">
    <property type="entry name" value="PROTEIN_KINASE_ST"/>
    <property type="match status" value="1"/>
</dbReference>
<keyword evidence="4" id="KW-1185">Reference proteome</keyword>
<sequence>MPKIVWESQENRTAAEQQAAEWRIAKKYLAGRAPGTQLNPKHGQHKISFKDPKTNEEVYLTHRYLLGNKGEIFVKSNGYLLGKTPRNLVTFGQTQDGQVWAIKESCEIGKDLKESEIACDLDAAKKMFKSNSKCYQVYRFLGLPLDQYLRQNRLTEEERLDLAIKVSQAVHHLHIGTQSRSHTCYAHLDLKPSNICIDHEGQVHLIDYGFSKSLAGRLTHRKGTSSYLSVDYASASKEALDIFALLRTLYLPKKFKTYTQKAKKSRDHHEYILNDDIISKNGLLYALLDTEDGKIKHTRKRRYLGRYFAHPMMQNRRAKRDDYKPSAVRVTQRCVP</sequence>
<protein>
    <submittedName>
        <fullName evidence="3">ATPase</fullName>
    </submittedName>
</protein>
<evidence type="ECO:0000313" key="4">
    <source>
        <dbReference type="Proteomes" id="UP000422232"/>
    </source>
</evidence>
<dbReference type="SMART" id="SM00220">
    <property type="entry name" value="S_TKc"/>
    <property type="match status" value="1"/>
</dbReference>
<dbReference type="PROSITE" id="PS50011">
    <property type="entry name" value="PROTEIN_KINASE_DOM"/>
    <property type="match status" value="1"/>
</dbReference>
<dbReference type="Proteomes" id="UP000422232">
    <property type="component" value="Chromosome"/>
</dbReference>
<dbReference type="GO" id="GO:0005524">
    <property type="term" value="F:ATP binding"/>
    <property type="evidence" value="ECO:0007669"/>
    <property type="project" value="UniProtKB-KW"/>
</dbReference>